<reference evidence="2" key="2">
    <citation type="submission" date="2025-08" db="UniProtKB">
        <authorList>
            <consortium name="Ensembl"/>
        </authorList>
    </citation>
    <scope>IDENTIFICATION</scope>
</reference>
<dbReference type="PANTHER" id="PTHR47059">
    <property type="entry name" value="TETRATRICOPEPTIDE REPEAT PROTEIN 32"/>
    <property type="match status" value="1"/>
</dbReference>
<dbReference type="OrthoDB" id="2017782at2759"/>
<dbReference type="SMART" id="SM00028">
    <property type="entry name" value="TPR"/>
    <property type="match status" value="1"/>
</dbReference>
<organism evidence="2 3">
    <name type="scientific">Meleagris gallopavo</name>
    <name type="common">Wild turkey</name>
    <dbReference type="NCBI Taxonomy" id="9103"/>
    <lineage>
        <taxon>Eukaryota</taxon>
        <taxon>Metazoa</taxon>
        <taxon>Chordata</taxon>
        <taxon>Craniata</taxon>
        <taxon>Vertebrata</taxon>
        <taxon>Euteleostomi</taxon>
        <taxon>Archelosauria</taxon>
        <taxon>Archosauria</taxon>
        <taxon>Dinosauria</taxon>
        <taxon>Saurischia</taxon>
        <taxon>Theropoda</taxon>
        <taxon>Coelurosauria</taxon>
        <taxon>Aves</taxon>
        <taxon>Neognathae</taxon>
        <taxon>Galloanserae</taxon>
        <taxon>Galliformes</taxon>
        <taxon>Phasianidae</taxon>
        <taxon>Meleagridinae</taxon>
        <taxon>Meleagris</taxon>
    </lineage>
</organism>
<dbReference type="PROSITE" id="PS50005">
    <property type="entry name" value="TPR"/>
    <property type="match status" value="1"/>
</dbReference>
<feature type="repeat" description="TPR" evidence="1">
    <location>
        <begin position="85"/>
        <end position="118"/>
    </location>
</feature>
<dbReference type="Ensembl" id="ENSMGAT00000036031.1">
    <property type="protein sequence ID" value="ENSMGAP00000034554.1"/>
    <property type="gene ID" value="ENSMGAG00000019538.1"/>
</dbReference>
<reference evidence="2 3" key="1">
    <citation type="journal article" date="2010" name="PLoS Biol.">
        <title>Multi-platform next-generation sequencing of the domestic turkey (Meleagris gallopavo): genome assembly and analysis.</title>
        <authorList>
            <person name="Dalloul R.A."/>
            <person name="Long J.A."/>
            <person name="Zimin A.V."/>
            <person name="Aslam L."/>
            <person name="Beal K."/>
            <person name="Blomberg L.A."/>
            <person name="Bouffard P."/>
            <person name="Burt D.W."/>
            <person name="Crasta O."/>
            <person name="Crooijmans R.P."/>
            <person name="Cooper K."/>
            <person name="Coulombe R.A."/>
            <person name="De S."/>
            <person name="Delany M.E."/>
            <person name="Dodgson J.B."/>
            <person name="Dong J.J."/>
            <person name="Evans C."/>
            <person name="Frederickson K.M."/>
            <person name="Flicek P."/>
            <person name="Florea L."/>
            <person name="Folkerts O."/>
            <person name="Groenen M.A."/>
            <person name="Harkins T.T."/>
            <person name="Herrero J."/>
            <person name="Hoffmann S."/>
            <person name="Megens H.J."/>
            <person name="Jiang A."/>
            <person name="de Jong P."/>
            <person name="Kaiser P."/>
            <person name="Kim H."/>
            <person name="Kim K.W."/>
            <person name="Kim S."/>
            <person name="Langenberger D."/>
            <person name="Lee M.K."/>
            <person name="Lee T."/>
            <person name="Mane S."/>
            <person name="Marcais G."/>
            <person name="Marz M."/>
            <person name="McElroy A.P."/>
            <person name="Modise T."/>
            <person name="Nefedov M."/>
            <person name="Notredame C."/>
            <person name="Paton I.R."/>
            <person name="Payne W.S."/>
            <person name="Pertea G."/>
            <person name="Prickett D."/>
            <person name="Puiu D."/>
            <person name="Qioa D."/>
            <person name="Raineri E."/>
            <person name="Ruffier M."/>
            <person name="Salzberg S.L."/>
            <person name="Schatz M.C."/>
            <person name="Scheuring C."/>
            <person name="Schmidt C.J."/>
            <person name="Schroeder S."/>
            <person name="Searle S.M."/>
            <person name="Smith E.J."/>
            <person name="Smith J."/>
            <person name="Sonstegard T.S."/>
            <person name="Stadler P.F."/>
            <person name="Tafer H."/>
            <person name="Tu Z.J."/>
            <person name="Van Tassell C.P."/>
            <person name="Vilella A.J."/>
            <person name="Williams K.P."/>
            <person name="Yorke J.A."/>
            <person name="Zhang L."/>
            <person name="Zhang H.B."/>
            <person name="Zhang X."/>
            <person name="Zhang Y."/>
            <person name="Reed K.M."/>
        </authorList>
    </citation>
    <scope>NUCLEOTIDE SEQUENCE [LARGE SCALE GENOMIC DNA]</scope>
</reference>
<dbReference type="PROSITE" id="PS50293">
    <property type="entry name" value="TPR_REGION"/>
    <property type="match status" value="1"/>
</dbReference>
<dbReference type="InterPro" id="IPR011990">
    <property type="entry name" value="TPR-like_helical_dom_sf"/>
</dbReference>
<accession>A0A803YS06</accession>
<reference evidence="2" key="3">
    <citation type="submission" date="2025-09" db="UniProtKB">
        <authorList>
            <consortium name="Ensembl"/>
        </authorList>
    </citation>
    <scope>IDENTIFICATION</scope>
</reference>
<dbReference type="PANTHER" id="PTHR47059:SF1">
    <property type="entry name" value="TETRATRICOPEPTIDE REPEAT PROTEIN 32"/>
    <property type="match status" value="1"/>
</dbReference>
<dbReference type="AlphaFoldDB" id="A0A803YS06"/>
<evidence type="ECO:0000256" key="1">
    <source>
        <dbReference type="PROSITE-ProRule" id="PRU00339"/>
    </source>
</evidence>
<gene>
    <name evidence="2" type="primary">TTC32</name>
</gene>
<keyword evidence="1" id="KW-0802">TPR repeat</keyword>
<dbReference type="GeneTree" id="ENSGT00390000011905"/>
<protein>
    <submittedName>
        <fullName evidence="2">Tetratricopeptide repeat domain 32</fullName>
    </submittedName>
</protein>
<dbReference type="Pfam" id="PF00515">
    <property type="entry name" value="TPR_1"/>
    <property type="match status" value="1"/>
</dbReference>
<name>A0A803YS06_MELGA</name>
<dbReference type="Proteomes" id="UP000001645">
    <property type="component" value="Chromosome 2"/>
</dbReference>
<dbReference type="InterPro" id="IPR019734">
    <property type="entry name" value="TPR_rpt"/>
</dbReference>
<evidence type="ECO:0000313" key="3">
    <source>
        <dbReference type="Proteomes" id="UP000001645"/>
    </source>
</evidence>
<proteinExistence type="predicted"/>
<dbReference type="InParanoid" id="A0A803YS06"/>
<dbReference type="Gene3D" id="1.25.40.10">
    <property type="entry name" value="Tetratricopeptide repeat domain"/>
    <property type="match status" value="1"/>
</dbReference>
<sequence length="140" mass="16537">ISWRRNSSVETIVMELYTFFYYHFPEAAFLFSDKPAVSKADCLYTEPSVLLHKEQTRLYIKYLRVDFDAAMEDYTAAIQSQPVFEVPYYNRGLVLYRLGCFDEAMKDFRKVLELNPQFEDAALSLKQAILDKEEKQKRGY</sequence>
<dbReference type="SUPFAM" id="SSF48452">
    <property type="entry name" value="TPR-like"/>
    <property type="match status" value="1"/>
</dbReference>
<evidence type="ECO:0000313" key="2">
    <source>
        <dbReference type="Ensembl" id="ENSMGAP00000034554.1"/>
    </source>
</evidence>
<keyword evidence="3" id="KW-1185">Reference proteome</keyword>